<evidence type="ECO:0000256" key="2">
    <source>
        <dbReference type="ARBA" id="ARBA00010992"/>
    </source>
</evidence>
<sequence length="534" mass="59959">MGFDLTALIRIPEQGRVPTPPEAFNWRFYVLVFFSSFGALCFGYDLAFIGGTFSLQSFISRFHLTAENSVSLKTNMVSTFFGGAFFGVILMYWFNEKFGRRLALILAGMVFNCGIIFQVACHGNVPAFYAGRIIAGLGVGGISFVVPQYLSECSPARARGAVVGCYEIFLQLGTVIGFWINYGVNLHVAPTDEQWHIPIAIQFIPGSVMALGLLFLCESPRWLYLRGRRSDAAKSLTWIRNLPEDHPYVRMELEDYERQMEHEKTIASGSSLKSLIRESFSKQIRRRIFVGCMLMIFQNSTGINAMNSYSVSFFAGLGFRGTTASLFSTGVYGAVKASVTIISFFFFIDRLGRRQLLFIGSIGVAFSLYYVSAYAGITNSFSTTRDPDAAARSAQAFIYIYGAAYAFGWNTAWVICSEIFPTRVRSFCLVFTTCSHWIGEFYTNYSAPYMLESITYGTMLFYASMTALGGVFVYFYVPETKGIPLEDMEFLWEVKGFAPQQMRAYRNLMLARVTEGIEQKVMDEEAIDMNVGKE</sequence>
<keyword evidence="3 9" id="KW-0813">Transport</keyword>
<feature type="non-terminal residue" evidence="12">
    <location>
        <position position="1"/>
    </location>
</feature>
<evidence type="ECO:0000256" key="7">
    <source>
        <dbReference type="ARBA" id="ARBA00023136"/>
    </source>
</evidence>
<dbReference type="PROSITE" id="PS50850">
    <property type="entry name" value="MFS"/>
    <property type="match status" value="1"/>
</dbReference>
<feature type="transmembrane region" description="Helical" evidence="10">
    <location>
        <begin position="126"/>
        <end position="146"/>
    </location>
</feature>
<protein>
    <recommendedName>
        <fullName evidence="8">Quinate transporter</fullName>
    </recommendedName>
</protein>
<reference evidence="12 13" key="1">
    <citation type="submission" date="2018-05" db="EMBL/GenBank/DDBJ databases">
        <title>Draft genome sequence of Scytalidium lignicola DSM 105466, a ubiquitous saprotrophic fungus.</title>
        <authorList>
            <person name="Buettner E."/>
            <person name="Gebauer A.M."/>
            <person name="Hofrichter M."/>
            <person name="Liers C."/>
            <person name="Kellner H."/>
        </authorList>
    </citation>
    <scope>NUCLEOTIDE SEQUENCE [LARGE SCALE GENOMIC DNA]</scope>
    <source>
        <strain evidence="12 13">DSM 105466</strain>
    </source>
</reference>
<feature type="transmembrane region" description="Helical" evidence="10">
    <location>
        <begin position="75"/>
        <end position="95"/>
    </location>
</feature>
<feature type="transmembrane region" description="Helical" evidence="10">
    <location>
        <begin position="427"/>
        <end position="447"/>
    </location>
</feature>
<dbReference type="AlphaFoldDB" id="A0A3E2HFN8"/>
<dbReference type="Pfam" id="PF00083">
    <property type="entry name" value="Sugar_tr"/>
    <property type="match status" value="1"/>
</dbReference>
<evidence type="ECO:0000259" key="11">
    <source>
        <dbReference type="PROSITE" id="PS50850"/>
    </source>
</evidence>
<keyword evidence="13" id="KW-1185">Reference proteome</keyword>
<dbReference type="NCBIfam" id="TIGR00879">
    <property type="entry name" value="SP"/>
    <property type="match status" value="1"/>
</dbReference>
<dbReference type="InterPro" id="IPR005829">
    <property type="entry name" value="Sugar_transporter_CS"/>
</dbReference>
<dbReference type="PANTHER" id="PTHR48022:SF34">
    <property type="entry name" value="MAJOR FACILITATOR SUPERFAMILY (MFS) PROFILE DOMAIN-CONTAINING PROTEIN-RELATED"/>
    <property type="match status" value="1"/>
</dbReference>
<comment type="similarity">
    <text evidence="2 9">Belongs to the major facilitator superfamily. Sugar transporter (TC 2.A.1.1) family.</text>
</comment>
<evidence type="ECO:0000256" key="8">
    <source>
        <dbReference type="ARBA" id="ARBA00043213"/>
    </source>
</evidence>
<feature type="transmembrane region" description="Helical" evidence="10">
    <location>
        <begin position="158"/>
        <end position="180"/>
    </location>
</feature>
<feature type="transmembrane region" description="Helical" evidence="10">
    <location>
        <begin position="326"/>
        <end position="348"/>
    </location>
</feature>
<evidence type="ECO:0000256" key="4">
    <source>
        <dbReference type="ARBA" id="ARBA00022692"/>
    </source>
</evidence>
<gene>
    <name evidence="12" type="ORF">B7463_g4092</name>
</gene>
<dbReference type="PROSITE" id="PS00217">
    <property type="entry name" value="SUGAR_TRANSPORT_2"/>
    <property type="match status" value="1"/>
</dbReference>
<dbReference type="OrthoDB" id="508119at2759"/>
<dbReference type="PANTHER" id="PTHR48022">
    <property type="entry name" value="PLASTIDIC GLUCOSE TRANSPORTER 4"/>
    <property type="match status" value="1"/>
</dbReference>
<feature type="transmembrane region" description="Helical" evidence="10">
    <location>
        <begin position="195"/>
        <end position="216"/>
    </location>
</feature>
<dbReference type="InterPro" id="IPR050360">
    <property type="entry name" value="MFS_Sugar_Transporters"/>
</dbReference>
<comment type="subcellular location">
    <subcellularLocation>
        <location evidence="1">Membrane</location>
        <topology evidence="1">Multi-pass membrane protein</topology>
    </subcellularLocation>
</comment>
<keyword evidence="6 10" id="KW-1133">Transmembrane helix</keyword>
<dbReference type="PRINTS" id="PR00171">
    <property type="entry name" value="SUGRTRNSPORT"/>
</dbReference>
<evidence type="ECO:0000256" key="10">
    <source>
        <dbReference type="SAM" id="Phobius"/>
    </source>
</evidence>
<feature type="transmembrane region" description="Helical" evidence="10">
    <location>
        <begin position="355"/>
        <end position="377"/>
    </location>
</feature>
<evidence type="ECO:0000313" key="12">
    <source>
        <dbReference type="EMBL" id="RFU32248.1"/>
    </source>
</evidence>
<evidence type="ECO:0000256" key="5">
    <source>
        <dbReference type="ARBA" id="ARBA00022911"/>
    </source>
</evidence>
<evidence type="ECO:0000256" key="9">
    <source>
        <dbReference type="RuleBase" id="RU003346"/>
    </source>
</evidence>
<name>A0A3E2HFN8_SCYLI</name>
<evidence type="ECO:0000256" key="3">
    <source>
        <dbReference type="ARBA" id="ARBA00022448"/>
    </source>
</evidence>
<keyword evidence="5" id="KW-0672">Quinate metabolism</keyword>
<dbReference type="InterPro" id="IPR005828">
    <property type="entry name" value="MFS_sugar_transport-like"/>
</dbReference>
<feature type="transmembrane region" description="Helical" evidence="10">
    <location>
        <begin position="288"/>
        <end position="306"/>
    </location>
</feature>
<feature type="non-terminal residue" evidence="12">
    <location>
        <position position="534"/>
    </location>
</feature>
<dbReference type="Gene3D" id="1.20.1250.20">
    <property type="entry name" value="MFS general substrate transporter like domains"/>
    <property type="match status" value="1"/>
</dbReference>
<feature type="domain" description="Major facilitator superfamily (MFS) profile" evidence="11">
    <location>
        <begin position="31"/>
        <end position="481"/>
    </location>
</feature>
<feature type="transmembrane region" description="Helical" evidence="10">
    <location>
        <begin position="459"/>
        <end position="477"/>
    </location>
</feature>
<dbReference type="EMBL" id="NCSJ02000058">
    <property type="protein sequence ID" value="RFU32248.1"/>
    <property type="molecule type" value="Genomic_DNA"/>
</dbReference>
<evidence type="ECO:0000256" key="6">
    <source>
        <dbReference type="ARBA" id="ARBA00022989"/>
    </source>
</evidence>
<feature type="transmembrane region" description="Helical" evidence="10">
    <location>
        <begin position="28"/>
        <end position="55"/>
    </location>
</feature>
<dbReference type="GO" id="GO:0016020">
    <property type="term" value="C:membrane"/>
    <property type="evidence" value="ECO:0007669"/>
    <property type="project" value="UniProtKB-SubCell"/>
</dbReference>
<proteinExistence type="inferred from homology"/>
<dbReference type="InterPro" id="IPR020846">
    <property type="entry name" value="MFS_dom"/>
</dbReference>
<organism evidence="12 13">
    <name type="scientific">Scytalidium lignicola</name>
    <name type="common">Hyphomycete</name>
    <dbReference type="NCBI Taxonomy" id="5539"/>
    <lineage>
        <taxon>Eukaryota</taxon>
        <taxon>Fungi</taxon>
        <taxon>Dikarya</taxon>
        <taxon>Ascomycota</taxon>
        <taxon>Pezizomycotina</taxon>
        <taxon>Leotiomycetes</taxon>
        <taxon>Leotiomycetes incertae sedis</taxon>
        <taxon>Scytalidium</taxon>
    </lineage>
</organism>
<dbReference type="SUPFAM" id="SSF103473">
    <property type="entry name" value="MFS general substrate transporter"/>
    <property type="match status" value="1"/>
</dbReference>
<feature type="transmembrane region" description="Helical" evidence="10">
    <location>
        <begin position="102"/>
        <end position="120"/>
    </location>
</feature>
<accession>A0A3E2HFN8</accession>
<dbReference type="InterPro" id="IPR036259">
    <property type="entry name" value="MFS_trans_sf"/>
</dbReference>
<dbReference type="GO" id="GO:0005351">
    <property type="term" value="F:carbohydrate:proton symporter activity"/>
    <property type="evidence" value="ECO:0007669"/>
    <property type="project" value="TreeGrafter"/>
</dbReference>
<evidence type="ECO:0000313" key="13">
    <source>
        <dbReference type="Proteomes" id="UP000258309"/>
    </source>
</evidence>
<dbReference type="OMA" id="CLVFTTC"/>
<keyword evidence="7 10" id="KW-0472">Membrane</keyword>
<dbReference type="Proteomes" id="UP000258309">
    <property type="component" value="Unassembled WGS sequence"/>
</dbReference>
<keyword evidence="4 10" id="KW-0812">Transmembrane</keyword>
<feature type="transmembrane region" description="Helical" evidence="10">
    <location>
        <begin position="397"/>
        <end position="415"/>
    </location>
</feature>
<dbReference type="InterPro" id="IPR003663">
    <property type="entry name" value="Sugar/inositol_transpt"/>
</dbReference>
<comment type="caution">
    <text evidence="12">The sequence shown here is derived from an EMBL/GenBank/DDBJ whole genome shotgun (WGS) entry which is preliminary data.</text>
</comment>
<evidence type="ECO:0000256" key="1">
    <source>
        <dbReference type="ARBA" id="ARBA00004141"/>
    </source>
</evidence>